<dbReference type="GO" id="GO:0005886">
    <property type="term" value="C:plasma membrane"/>
    <property type="evidence" value="ECO:0007669"/>
    <property type="project" value="UniProtKB-SubCell"/>
</dbReference>
<name>A0A366EZK7_9HYPH</name>
<evidence type="ECO:0000256" key="6">
    <source>
        <dbReference type="ARBA" id="ARBA00022692"/>
    </source>
</evidence>
<comment type="subunit">
    <text evidence="2">The complex is composed of two ATP-binding proteins (LsrA), two transmembrane proteins (LsrC and LsrD) and a solute-binding protein (LsrB).</text>
</comment>
<dbReference type="PANTHER" id="PTHR32196">
    <property type="entry name" value="ABC TRANSPORTER PERMEASE PROTEIN YPHD-RELATED-RELATED"/>
    <property type="match status" value="1"/>
</dbReference>
<dbReference type="InterPro" id="IPR001851">
    <property type="entry name" value="ABC_transp_permease"/>
</dbReference>
<accession>A0A366EZK7</accession>
<dbReference type="EMBL" id="QNRK01000028">
    <property type="protein sequence ID" value="RBP07306.1"/>
    <property type="molecule type" value="Genomic_DNA"/>
</dbReference>
<dbReference type="AlphaFoldDB" id="A0A366EZK7"/>
<feature type="transmembrane region" description="Helical" evidence="11">
    <location>
        <begin position="217"/>
        <end position="237"/>
    </location>
</feature>
<evidence type="ECO:0000256" key="1">
    <source>
        <dbReference type="ARBA" id="ARBA00004651"/>
    </source>
</evidence>
<keyword evidence="7 11" id="KW-1133">Transmembrane helix</keyword>
<keyword evidence="5" id="KW-0997">Cell inner membrane</keyword>
<evidence type="ECO:0000256" key="5">
    <source>
        <dbReference type="ARBA" id="ARBA00022519"/>
    </source>
</evidence>
<keyword evidence="3" id="KW-0813">Transport</keyword>
<feature type="transmembrane region" description="Helical" evidence="11">
    <location>
        <begin position="98"/>
        <end position="118"/>
    </location>
</feature>
<dbReference type="Proteomes" id="UP000253529">
    <property type="component" value="Unassembled WGS sequence"/>
</dbReference>
<evidence type="ECO:0000256" key="8">
    <source>
        <dbReference type="ARBA" id="ARBA00023136"/>
    </source>
</evidence>
<organism evidence="12 13">
    <name type="scientific">Roseiarcus fermentans</name>
    <dbReference type="NCBI Taxonomy" id="1473586"/>
    <lineage>
        <taxon>Bacteria</taxon>
        <taxon>Pseudomonadati</taxon>
        <taxon>Pseudomonadota</taxon>
        <taxon>Alphaproteobacteria</taxon>
        <taxon>Hyphomicrobiales</taxon>
        <taxon>Roseiarcaceae</taxon>
        <taxon>Roseiarcus</taxon>
    </lineage>
</organism>
<gene>
    <name evidence="12" type="ORF">DFR50_12831</name>
</gene>
<comment type="caution">
    <text evidence="12">The sequence shown here is derived from an EMBL/GenBank/DDBJ whole genome shotgun (WGS) entry which is preliminary data.</text>
</comment>
<evidence type="ECO:0000256" key="2">
    <source>
        <dbReference type="ARBA" id="ARBA00011262"/>
    </source>
</evidence>
<proteinExistence type="predicted"/>
<evidence type="ECO:0000256" key="10">
    <source>
        <dbReference type="ARBA" id="ARBA00039382"/>
    </source>
</evidence>
<evidence type="ECO:0000313" key="13">
    <source>
        <dbReference type="Proteomes" id="UP000253529"/>
    </source>
</evidence>
<evidence type="ECO:0000256" key="4">
    <source>
        <dbReference type="ARBA" id="ARBA00022475"/>
    </source>
</evidence>
<keyword evidence="4" id="KW-1003">Cell membrane</keyword>
<evidence type="ECO:0000313" key="12">
    <source>
        <dbReference type="EMBL" id="RBP07306.1"/>
    </source>
</evidence>
<feature type="transmembrane region" description="Helical" evidence="11">
    <location>
        <begin position="21"/>
        <end position="40"/>
    </location>
</feature>
<dbReference type="RefSeq" id="WP_113891392.1">
    <property type="nucleotide sequence ID" value="NZ_QNRK01000028.1"/>
</dbReference>
<evidence type="ECO:0000256" key="11">
    <source>
        <dbReference type="SAM" id="Phobius"/>
    </source>
</evidence>
<evidence type="ECO:0000256" key="7">
    <source>
        <dbReference type="ARBA" id="ARBA00022989"/>
    </source>
</evidence>
<evidence type="ECO:0000256" key="3">
    <source>
        <dbReference type="ARBA" id="ARBA00022448"/>
    </source>
</evidence>
<feature type="transmembrane region" description="Helical" evidence="11">
    <location>
        <begin position="124"/>
        <end position="144"/>
    </location>
</feature>
<protein>
    <recommendedName>
        <fullName evidence="10">Autoinducer 2 import system permease protein LsrC</fullName>
    </recommendedName>
</protein>
<keyword evidence="13" id="KW-1185">Reference proteome</keyword>
<comment type="function">
    <text evidence="9">Part of the ABC transporter complex LsrABCD involved in autoinducer 2 (AI-2) import. Probably responsible for the translocation of the substrate across the membrane.</text>
</comment>
<dbReference type="Pfam" id="PF02653">
    <property type="entry name" value="BPD_transp_2"/>
    <property type="match status" value="1"/>
</dbReference>
<comment type="subcellular location">
    <subcellularLocation>
        <location evidence="1">Cell membrane</location>
        <topology evidence="1">Multi-pass membrane protein</topology>
    </subcellularLocation>
</comment>
<dbReference type="PANTHER" id="PTHR32196:SF29">
    <property type="entry name" value="AUTOINDUCER 2 IMPORT SYSTEM PERMEASE PROTEIN LSRC"/>
    <property type="match status" value="1"/>
</dbReference>
<sequence length="331" mass="34387">MAVGRSSRSQPNEEASTALGLLLLIVIAFAVFSWTATGFASPYNLYTLTRTAGLNVLLGLAMMVVIATGGLDLSVGATGVASAMFAGYLMQDFRFQMVIAIVAALCFGGALGFCNGFVVVFARVHSFIVTLASMSIIFGAMIVLTKAESVRDLPASFLALGKIRWFGYLSPMLIVSVAIGALIAIMLRWTDLGREILASGASSRAATLSGVRVGSRIITVHALSGMLAAAAGVMLSIRNGAMVPSMAGNLGQEWLLPAFLAPVLGGTLLSGGRAWVLTTVLAALLVTELTSGMLLMAIGEFWVQFALGSVLLLAVLLEKGRSTLMGTGEGI</sequence>
<dbReference type="GO" id="GO:0022857">
    <property type="term" value="F:transmembrane transporter activity"/>
    <property type="evidence" value="ECO:0007669"/>
    <property type="project" value="InterPro"/>
</dbReference>
<feature type="transmembrane region" description="Helical" evidence="11">
    <location>
        <begin position="292"/>
        <end position="317"/>
    </location>
</feature>
<feature type="transmembrane region" description="Helical" evidence="11">
    <location>
        <begin position="258"/>
        <end position="286"/>
    </location>
</feature>
<feature type="transmembrane region" description="Helical" evidence="11">
    <location>
        <begin position="60"/>
        <end position="86"/>
    </location>
</feature>
<reference evidence="12 13" key="1">
    <citation type="submission" date="2018-06" db="EMBL/GenBank/DDBJ databases">
        <title>Genomic Encyclopedia of Type Strains, Phase IV (KMG-IV): sequencing the most valuable type-strain genomes for metagenomic binning, comparative biology and taxonomic classification.</title>
        <authorList>
            <person name="Goeker M."/>
        </authorList>
    </citation>
    <scope>NUCLEOTIDE SEQUENCE [LARGE SCALE GENOMIC DNA]</scope>
    <source>
        <strain evidence="12 13">DSM 24875</strain>
    </source>
</reference>
<feature type="transmembrane region" description="Helical" evidence="11">
    <location>
        <begin position="165"/>
        <end position="187"/>
    </location>
</feature>
<dbReference type="OrthoDB" id="192433at2"/>
<keyword evidence="8 11" id="KW-0472">Membrane</keyword>
<keyword evidence="6 11" id="KW-0812">Transmembrane</keyword>
<evidence type="ECO:0000256" key="9">
    <source>
        <dbReference type="ARBA" id="ARBA00025439"/>
    </source>
</evidence>
<dbReference type="CDD" id="cd06579">
    <property type="entry name" value="TM_PBP1_transp_AraH_like"/>
    <property type="match status" value="1"/>
</dbReference>